<evidence type="ECO:0000256" key="2">
    <source>
        <dbReference type="SAM" id="MobiDB-lite"/>
    </source>
</evidence>
<dbReference type="GO" id="GO:1904262">
    <property type="term" value="P:negative regulation of TORC1 signaling"/>
    <property type="evidence" value="ECO:0007669"/>
    <property type="project" value="TreeGrafter"/>
</dbReference>
<evidence type="ECO:0000256" key="1">
    <source>
        <dbReference type="ARBA" id="ARBA00008433"/>
    </source>
</evidence>
<dbReference type="PANTHER" id="PTHR12991:SF10">
    <property type="entry name" value="GATOR COMPLEX PROTEIN NPRL2"/>
    <property type="match status" value="1"/>
</dbReference>
<dbReference type="OrthoDB" id="338854at2759"/>
<evidence type="ECO:0000313" key="4">
    <source>
        <dbReference type="Proteomes" id="UP001150569"/>
    </source>
</evidence>
<dbReference type="GO" id="GO:0005096">
    <property type="term" value="F:GTPase activator activity"/>
    <property type="evidence" value="ECO:0007669"/>
    <property type="project" value="TreeGrafter"/>
</dbReference>
<evidence type="ECO:0000313" key="3">
    <source>
        <dbReference type="EMBL" id="KAJ1912794.1"/>
    </source>
</evidence>
<dbReference type="InterPro" id="IPR009348">
    <property type="entry name" value="NPR2-like"/>
</dbReference>
<comment type="similarity">
    <text evidence="1">Belongs to the NPR2 family.</text>
</comment>
<gene>
    <name evidence="3" type="primary">NPR2_1</name>
    <name evidence="3" type="ORF">IWQ60_009501</name>
</gene>
<keyword evidence="4" id="KW-1185">Reference proteome</keyword>
<dbReference type="AlphaFoldDB" id="A0A9W7ZXH0"/>
<dbReference type="GO" id="GO:0010508">
    <property type="term" value="P:positive regulation of autophagy"/>
    <property type="evidence" value="ECO:0007669"/>
    <property type="project" value="TreeGrafter"/>
</dbReference>
<comment type="caution">
    <text evidence="3">The sequence shown here is derived from an EMBL/GenBank/DDBJ whole genome shotgun (WGS) entry which is preliminary data.</text>
</comment>
<protein>
    <submittedName>
        <fullName evidence="3">Nitrogen permease regulator 2</fullName>
    </submittedName>
</protein>
<reference evidence="3" key="1">
    <citation type="submission" date="2022-07" db="EMBL/GenBank/DDBJ databases">
        <title>Phylogenomic reconstructions and comparative analyses of Kickxellomycotina fungi.</title>
        <authorList>
            <person name="Reynolds N.K."/>
            <person name="Stajich J.E."/>
            <person name="Barry K."/>
            <person name="Grigoriev I.V."/>
            <person name="Crous P."/>
            <person name="Smith M.E."/>
        </authorList>
    </citation>
    <scope>NUCLEOTIDE SEQUENCE</scope>
    <source>
        <strain evidence="3">RSA 861</strain>
    </source>
</reference>
<dbReference type="GO" id="GO:0005774">
    <property type="term" value="C:vacuolar membrane"/>
    <property type="evidence" value="ECO:0007669"/>
    <property type="project" value="TreeGrafter"/>
</dbReference>
<dbReference type="Pfam" id="PF06218">
    <property type="entry name" value="NPR2"/>
    <property type="match status" value="2"/>
</dbReference>
<dbReference type="Proteomes" id="UP001150569">
    <property type="component" value="Unassembled WGS sequence"/>
</dbReference>
<accession>A0A9W7ZXH0</accession>
<sequence length="460" mass="52467">MEKPTFPGFPQILCIFYAEFDIDVGPVVRYEVPEGFVTGQSAPCAHTPTQSDTTAKVTLTASSTGPAPVVGPTYPPFEKTGRSGHTSPDEPGKPSIRPPPAAPYPSDQRKVLSLFQLGSDFIIPQPELKRKLITFYTDQFKILGYPVAIRGEQYQRNELSFNCAFVFRRTDQTACYEPVIKKIAELLEQMEHGIAFLRAGDQKRHLGDILTQLYKDLNHFNESRIVYEPWFNLNLKLFPILPDPPYIHDHEVPVLMSDLARVVDNMWDMTLVRVLEHINGVDHVKKIAERCDIDLELVRSCVQHLLYYECVAVVDILKFTNVYCPLPNIVDTIRKTVGPEEFVAFVSLPDARPVAFVDTIRLYFRLKPGVTLSRWMEKANVAATSLDVRRFITFGLVKKLIYRIHKYPISFQPAPCFPVNVARFFSGKYHMDAICTQLNISETDLEDYCSQDRNLHIIHK</sequence>
<dbReference type="GO" id="GO:1990130">
    <property type="term" value="C:GATOR1 complex"/>
    <property type="evidence" value="ECO:0007669"/>
    <property type="project" value="TreeGrafter"/>
</dbReference>
<feature type="region of interest" description="Disordered" evidence="2">
    <location>
        <begin position="61"/>
        <end position="105"/>
    </location>
</feature>
<dbReference type="EMBL" id="JANBPT010000800">
    <property type="protein sequence ID" value="KAJ1912794.1"/>
    <property type="molecule type" value="Genomic_DNA"/>
</dbReference>
<dbReference type="PANTHER" id="PTHR12991">
    <property type="entry name" value="NITROGEN PERMEASE REGULATOR 2/TUMOR SUPPRESSOR CANDIDATE 4"/>
    <property type="match status" value="1"/>
</dbReference>
<name>A0A9W7ZXH0_9FUNG</name>
<proteinExistence type="inferred from homology"/>
<organism evidence="3 4">
    <name type="scientific">Tieghemiomyces parasiticus</name>
    <dbReference type="NCBI Taxonomy" id="78921"/>
    <lineage>
        <taxon>Eukaryota</taxon>
        <taxon>Fungi</taxon>
        <taxon>Fungi incertae sedis</taxon>
        <taxon>Zoopagomycota</taxon>
        <taxon>Kickxellomycotina</taxon>
        <taxon>Dimargaritomycetes</taxon>
        <taxon>Dimargaritales</taxon>
        <taxon>Dimargaritaceae</taxon>
        <taxon>Tieghemiomyces</taxon>
    </lineage>
</organism>